<evidence type="ECO:0000313" key="3">
    <source>
        <dbReference type="EMBL" id="ORE87122.1"/>
    </source>
</evidence>
<dbReference type="EMBL" id="AQQV01000002">
    <property type="protein sequence ID" value="ORE87122.1"/>
    <property type="molecule type" value="Genomic_DNA"/>
</dbReference>
<dbReference type="CDD" id="cd07432">
    <property type="entry name" value="PHP_HisPPase"/>
    <property type="match status" value="1"/>
</dbReference>
<comment type="caution">
    <text evidence="3">The sequence shown here is derived from an EMBL/GenBank/DDBJ whole genome shotgun (WGS) entry which is preliminary data.</text>
</comment>
<evidence type="ECO:0000256" key="2">
    <source>
        <dbReference type="SAM" id="SignalP"/>
    </source>
</evidence>
<proteinExistence type="predicted"/>
<feature type="region of interest" description="Disordered" evidence="1">
    <location>
        <begin position="24"/>
        <end position="81"/>
    </location>
</feature>
<dbReference type="Gene3D" id="2.120.10.10">
    <property type="match status" value="1"/>
</dbReference>
<name>A0A1Y1SF18_9GAMM</name>
<sequence length="820" mass="88956">MNRLPRLFCSLAVSALLVACQGGRGQPSASASDADATPVPAEPEGLWLAGDTHVHTDHSSDGSALRQGLDQRGPGNVSVADQIGQGELNGLDWLPITDHRTFVQHYDPLWESSRLILITGEEANGSPHANPLGAVDTIVQGSVPEGRPSWSRLQTSIWDAHSQGAAWQHNHPDDGHLNDDLTRNENANAVGADLVEGWNSYSGIERSMEYAEAQWNDGFRFGITASSDSHFRELWALTGPGVPSTRAFAPNASARGVIQAMRAGRTTTTAGERRAPYVFLDADFNADGLFEAMAGDELQVPAGTPGVLRIRLARALPLLTRVHVYASPGGRVEGPIQTFTVTAPNQEFELELSAPDQPAWYYVEVRGVGAPHSIDLDAFGDPSRLHLDQLIVDERRAISSPIFIGPHLAEPEPAEALPPMLTRDDGAQRVLGQAGQFAGFPDVAVSDGVTHVVAERHMPGKTGVMYRRIDANGAAEPIELAPLSASARFVRVAARGQDVWAVWQDERASQAPRRPAIYARHSANGGLSWAPEIVVRALDGRAEMPDVAVLDDGSPVIVWQEIAAGRAFDVMVQALARDVEPVNLSAAGKQTNPANLVDTRSARYPASIWPRLAVAPDGQLAVVFHDNRNDPDPNWTSQLGTGEDESTEFDNWDVMIALGQDGQWSALHNLGVPERADRHADVVFNDDGRLVVAWDSKEMRPAGVNTAIYSTWSDDKGVSWQPPQSVAEDAQMMSQYPRLGAQGSLVRMAWYDNRASDWRWKIMTATLHAGVWGDGHLLPAPGNNTWPALSADQLVFASTRDAKRAQRDVTQVIYRIELPL</sequence>
<dbReference type="InterPro" id="IPR016195">
    <property type="entry name" value="Pol/histidinol_Pase-like"/>
</dbReference>
<dbReference type="SUPFAM" id="SSF89550">
    <property type="entry name" value="PHP domain-like"/>
    <property type="match status" value="1"/>
</dbReference>
<evidence type="ECO:0000256" key="1">
    <source>
        <dbReference type="SAM" id="MobiDB-lite"/>
    </source>
</evidence>
<keyword evidence="4" id="KW-1185">Reference proteome</keyword>
<dbReference type="STRING" id="1317117.ATO7_08782"/>
<dbReference type="Proteomes" id="UP000192342">
    <property type="component" value="Unassembled WGS sequence"/>
</dbReference>
<reference evidence="3 4" key="1">
    <citation type="submission" date="2013-04" db="EMBL/GenBank/DDBJ databases">
        <title>Oceanococcus atlanticus 22II-S10r2 Genome Sequencing.</title>
        <authorList>
            <person name="Lai Q."/>
            <person name="Li G."/>
            <person name="Shao Z."/>
        </authorList>
    </citation>
    <scope>NUCLEOTIDE SEQUENCE [LARGE SCALE GENOMIC DNA]</scope>
    <source>
        <strain evidence="3 4">22II-S10r2</strain>
    </source>
</reference>
<dbReference type="NCBIfam" id="NF038032">
    <property type="entry name" value="CehA_McbA_metalo"/>
    <property type="match status" value="1"/>
</dbReference>
<protein>
    <submittedName>
        <fullName evidence="3">PHP domain-containing protein</fullName>
    </submittedName>
</protein>
<keyword evidence="2" id="KW-0732">Signal</keyword>
<dbReference type="AlphaFoldDB" id="A0A1Y1SF18"/>
<organism evidence="3 4">
    <name type="scientific">Oceanococcus atlanticus</name>
    <dbReference type="NCBI Taxonomy" id="1317117"/>
    <lineage>
        <taxon>Bacteria</taxon>
        <taxon>Pseudomonadati</taxon>
        <taxon>Pseudomonadota</taxon>
        <taxon>Gammaproteobacteria</taxon>
        <taxon>Chromatiales</taxon>
        <taxon>Oceanococcaceae</taxon>
        <taxon>Oceanococcus</taxon>
    </lineage>
</organism>
<accession>A0A1Y1SF18</accession>
<evidence type="ECO:0000313" key="4">
    <source>
        <dbReference type="Proteomes" id="UP000192342"/>
    </source>
</evidence>
<gene>
    <name evidence="3" type="ORF">ATO7_08782</name>
</gene>
<feature type="chain" id="PRO_5013163824" evidence="2">
    <location>
        <begin position="20"/>
        <end position="820"/>
    </location>
</feature>
<dbReference type="PROSITE" id="PS51257">
    <property type="entry name" value="PROKAR_LIPOPROTEIN"/>
    <property type="match status" value="1"/>
</dbReference>
<dbReference type="SUPFAM" id="SSF50939">
    <property type="entry name" value="Sialidases"/>
    <property type="match status" value="1"/>
</dbReference>
<dbReference type="Gene3D" id="3.20.20.140">
    <property type="entry name" value="Metal-dependent hydrolases"/>
    <property type="match status" value="1"/>
</dbReference>
<dbReference type="InterPro" id="IPR036278">
    <property type="entry name" value="Sialidase_sf"/>
</dbReference>
<feature type="signal peptide" evidence="2">
    <location>
        <begin position="1"/>
        <end position="19"/>
    </location>
</feature>